<feature type="compositionally biased region" description="Basic and acidic residues" evidence="1">
    <location>
        <begin position="135"/>
        <end position="145"/>
    </location>
</feature>
<feature type="region of interest" description="Disordered" evidence="1">
    <location>
        <begin position="193"/>
        <end position="307"/>
    </location>
</feature>
<sequence>MLTHRNRLDGSLMVNIRARLGERANSKKKEKEKALPEWLTDMLIPHPDDPESFSEPVCVMPTKLDPLASLSARPGAHALLRPGHITRAAFYKLAYSMPLDEVMKHKYFVEFPTIEVWEEGAFTGTIVDDRGSIVRADGEGDDGVRKPKRRKLSKKEGKKALGGLLGGYGSNTDEDEGEDAKEEKNVFNLLAGYEGSDDENKTGLTHKTLFDSQFDYELGDEDAEGETDDGMGEYDYDEDEPFDEEDREAGGGKQNDPEAVAVLLEQLRQAGALRDPGDDHRFRDPGDGDDDQVDWGDSADEADHEEI</sequence>
<dbReference type="EMBL" id="SGPJ01000002">
    <property type="protein sequence ID" value="THH02727.1"/>
    <property type="molecule type" value="Genomic_DNA"/>
</dbReference>
<dbReference type="Pfam" id="PF25790">
    <property type="entry name" value="BCD1"/>
    <property type="match status" value="1"/>
</dbReference>
<evidence type="ECO:0000313" key="4">
    <source>
        <dbReference type="Proteomes" id="UP000309038"/>
    </source>
</evidence>
<gene>
    <name evidence="3" type="ORF">EW026_g138</name>
</gene>
<feature type="region of interest" description="Disordered" evidence="1">
    <location>
        <begin position="162"/>
        <end position="181"/>
    </location>
</feature>
<dbReference type="Proteomes" id="UP000309038">
    <property type="component" value="Unassembled WGS sequence"/>
</dbReference>
<evidence type="ECO:0000313" key="3">
    <source>
        <dbReference type="EMBL" id="THH02727.1"/>
    </source>
</evidence>
<feature type="compositionally biased region" description="Acidic residues" evidence="1">
    <location>
        <begin position="287"/>
        <end position="307"/>
    </location>
</feature>
<proteinExistence type="predicted"/>
<dbReference type="AlphaFoldDB" id="A0A4S4KVW3"/>
<name>A0A4S4KVW3_9APHY</name>
<protein>
    <recommendedName>
        <fullName evidence="2">BCD1 alpha/beta domain-containing protein</fullName>
    </recommendedName>
</protein>
<dbReference type="InterPro" id="IPR057721">
    <property type="entry name" value="BCD1_alpha/beta"/>
</dbReference>
<evidence type="ECO:0000256" key="1">
    <source>
        <dbReference type="SAM" id="MobiDB-lite"/>
    </source>
</evidence>
<keyword evidence="4" id="KW-1185">Reference proteome</keyword>
<feature type="compositionally biased region" description="Acidic residues" evidence="1">
    <location>
        <begin position="217"/>
        <end position="247"/>
    </location>
</feature>
<evidence type="ECO:0000259" key="2">
    <source>
        <dbReference type="Pfam" id="PF25790"/>
    </source>
</evidence>
<organism evidence="3 4">
    <name type="scientific">Hermanssonia centrifuga</name>
    <dbReference type="NCBI Taxonomy" id="98765"/>
    <lineage>
        <taxon>Eukaryota</taxon>
        <taxon>Fungi</taxon>
        <taxon>Dikarya</taxon>
        <taxon>Basidiomycota</taxon>
        <taxon>Agaricomycotina</taxon>
        <taxon>Agaricomycetes</taxon>
        <taxon>Polyporales</taxon>
        <taxon>Meruliaceae</taxon>
        <taxon>Hermanssonia</taxon>
    </lineage>
</organism>
<reference evidence="3 4" key="1">
    <citation type="submission" date="2019-02" db="EMBL/GenBank/DDBJ databases">
        <title>Genome sequencing of the rare red list fungi Phlebia centrifuga.</title>
        <authorList>
            <person name="Buettner E."/>
            <person name="Kellner H."/>
        </authorList>
    </citation>
    <scope>NUCLEOTIDE SEQUENCE [LARGE SCALE GENOMIC DNA]</scope>
    <source>
        <strain evidence="3 4">DSM 108282</strain>
    </source>
</reference>
<accession>A0A4S4KVW3</accession>
<feature type="compositionally biased region" description="Basic and acidic residues" evidence="1">
    <location>
        <begin position="275"/>
        <end position="286"/>
    </location>
</feature>
<feature type="region of interest" description="Disordered" evidence="1">
    <location>
        <begin position="135"/>
        <end position="155"/>
    </location>
</feature>
<feature type="domain" description="BCD1 alpha/beta" evidence="2">
    <location>
        <begin position="61"/>
        <end position="124"/>
    </location>
</feature>
<comment type="caution">
    <text evidence="3">The sequence shown here is derived from an EMBL/GenBank/DDBJ whole genome shotgun (WGS) entry which is preliminary data.</text>
</comment>